<dbReference type="KEGG" id="aup:AsAng_0008040"/>
<evidence type="ECO:0000313" key="2">
    <source>
        <dbReference type="EMBL" id="BDS10097.1"/>
    </source>
</evidence>
<keyword evidence="1" id="KW-0472">Membrane</keyword>
<organism evidence="2 3">
    <name type="scientific">Aureispira anguillae</name>
    <dbReference type="NCBI Taxonomy" id="2864201"/>
    <lineage>
        <taxon>Bacteria</taxon>
        <taxon>Pseudomonadati</taxon>
        <taxon>Bacteroidota</taxon>
        <taxon>Saprospiria</taxon>
        <taxon>Saprospirales</taxon>
        <taxon>Saprospiraceae</taxon>
        <taxon>Aureispira</taxon>
    </lineage>
</organism>
<dbReference type="Proteomes" id="UP001060919">
    <property type="component" value="Chromosome"/>
</dbReference>
<dbReference type="AlphaFoldDB" id="A0A915YBL9"/>
<accession>A0A915YBL9</accession>
<keyword evidence="1" id="KW-1133">Transmembrane helix</keyword>
<evidence type="ECO:0000256" key="1">
    <source>
        <dbReference type="SAM" id="Phobius"/>
    </source>
</evidence>
<evidence type="ECO:0000313" key="3">
    <source>
        <dbReference type="Proteomes" id="UP001060919"/>
    </source>
</evidence>
<name>A0A915YBL9_9BACT</name>
<gene>
    <name evidence="2" type="ORF">AsAng_0008040</name>
</gene>
<dbReference type="RefSeq" id="WP_264791434.1">
    <property type="nucleotide sequence ID" value="NZ_AP026867.1"/>
</dbReference>
<sequence>MITIIPTIEKTTKIKVLALHVLLLSFSALLAQDYNEQLNQYFDLHHQQIELLQKQLHAAIMLCYTMGFLSLSTIGYFLFDYKIHAWLIDCSIWWNAKKNWLKNKWPF</sequence>
<keyword evidence="1" id="KW-0812">Transmembrane</keyword>
<keyword evidence="3" id="KW-1185">Reference proteome</keyword>
<feature type="transmembrane region" description="Helical" evidence="1">
    <location>
        <begin position="55"/>
        <end position="79"/>
    </location>
</feature>
<protein>
    <submittedName>
        <fullName evidence="2">Uncharacterized protein</fullName>
    </submittedName>
</protein>
<proteinExistence type="predicted"/>
<dbReference type="EMBL" id="AP026867">
    <property type="protein sequence ID" value="BDS10097.1"/>
    <property type="molecule type" value="Genomic_DNA"/>
</dbReference>
<reference evidence="2" key="1">
    <citation type="submission" date="2022-09" db="EMBL/GenBank/DDBJ databases">
        <title>Aureispira anguillicida sp. nov., isolated from Leptocephalus of Japanese eel Anguilla japonica.</title>
        <authorList>
            <person name="Yuasa K."/>
            <person name="Mekata T."/>
            <person name="Ikunari K."/>
        </authorList>
    </citation>
    <scope>NUCLEOTIDE SEQUENCE</scope>
    <source>
        <strain evidence="2">EL160426</strain>
    </source>
</reference>